<keyword evidence="1" id="KW-0067">ATP-binding</keyword>
<dbReference type="EMBL" id="SMOL01000401">
    <property type="protein sequence ID" value="KAB2617998.1"/>
    <property type="molecule type" value="Genomic_DNA"/>
</dbReference>
<comment type="caution">
    <text evidence="1">The sequence shown here is derived from an EMBL/GenBank/DDBJ whole genome shotgun (WGS) entry which is preliminary data.</text>
</comment>
<keyword evidence="1" id="KW-0547">Nucleotide-binding</keyword>
<evidence type="ECO:0000313" key="2">
    <source>
        <dbReference type="Proteomes" id="UP000327157"/>
    </source>
</evidence>
<keyword evidence="1" id="KW-0378">Hydrolase</keyword>
<proteinExistence type="predicted"/>
<reference evidence="2" key="2">
    <citation type="submission" date="2019-10" db="EMBL/GenBank/DDBJ databases">
        <title>A de novo genome assembly of a pear dwarfing rootstock.</title>
        <authorList>
            <person name="Wang F."/>
            <person name="Wang J."/>
            <person name="Li S."/>
            <person name="Zhang Y."/>
            <person name="Fang M."/>
            <person name="Ma L."/>
            <person name="Zhao Y."/>
            <person name="Jiang S."/>
        </authorList>
    </citation>
    <scope>NUCLEOTIDE SEQUENCE [LARGE SCALE GENOMIC DNA]</scope>
</reference>
<protein>
    <submittedName>
        <fullName evidence="1">DEAD-box ATP-dependent RNA helicase 20-like</fullName>
    </submittedName>
</protein>
<dbReference type="GO" id="GO:0004386">
    <property type="term" value="F:helicase activity"/>
    <property type="evidence" value="ECO:0007669"/>
    <property type="project" value="UniProtKB-KW"/>
</dbReference>
<dbReference type="AlphaFoldDB" id="A0A5N5GRS7"/>
<organism evidence="1 2">
    <name type="scientific">Pyrus ussuriensis x Pyrus communis</name>
    <dbReference type="NCBI Taxonomy" id="2448454"/>
    <lineage>
        <taxon>Eukaryota</taxon>
        <taxon>Viridiplantae</taxon>
        <taxon>Streptophyta</taxon>
        <taxon>Embryophyta</taxon>
        <taxon>Tracheophyta</taxon>
        <taxon>Spermatophyta</taxon>
        <taxon>Magnoliopsida</taxon>
        <taxon>eudicotyledons</taxon>
        <taxon>Gunneridae</taxon>
        <taxon>Pentapetalae</taxon>
        <taxon>rosids</taxon>
        <taxon>fabids</taxon>
        <taxon>Rosales</taxon>
        <taxon>Rosaceae</taxon>
        <taxon>Amygdaloideae</taxon>
        <taxon>Maleae</taxon>
        <taxon>Pyrus</taxon>
    </lineage>
</organism>
<sequence>MGNYGSELKLAKICYGLDVVGGGVTSGCRCSEQLAQHYGVTKHRRKRRKIAAQGICVC</sequence>
<name>A0A5N5GRS7_9ROSA</name>
<evidence type="ECO:0000313" key="1">
    <source>
        <dbReference type="EMBL" id="KAB2617998.1"/>
    </source>
</evidence>
<keyword evidence="1" id="KW-0347">Helicase</keyword>
<dbReference type="Proteomes" id="UP000327157">
    <property type="component" value="Chromosome 15"/>
</dbReference>
<gene>
    <name evidence="1" type="ORF">D8674_013867</name>
</gene>
<reference evidence="1 2" key="3">
    <citation type="submission" date="2019-11" db="EMBL/GenBank/DDBJ databases">
        <title>A de novo genome assembly of a pear dwarfing rootstock.</title>
        <authorList>
            <person name="Wang F."/>
            <person name="Wang J."/>
            <person name="Li S."/>
            <person name="Zhang Y."/>
            <person name="Fang M."/>
            <person name="Ma L."/>
            <person name="Zhao Y."/>
            <person name="Jiang S."/>
        </authorList>
    </citation>
    <scope>NUCLEOTIDE SEQUENCE [LARGE SCALE GENOMIC DNA]</scope>
    <source>
        <strain evidence="1">S2</strain>
        <tissue evidence="1">Leaf</tissue>
    </source>
</reference>
<keyword evidence="2" id="KW-1185">Reference proteome</keyword>
<accession>A0A5N5GRS7</accession>
<reference evidence="1 2" key="1">
    <citation type="submission" date="2019-09" db="EMBL/GenBank/DDBJ databases">
        <authorList>
            <person name="Ou C."/>
        </authorList>
    </citation>
    <scope>NUCLEOTIDE SEQUENCE [LARGE SCALE GENOMIC DNA]</scope>
    <source>
        <strain evidence="1">S2</strain>
        <tissue evidence="1">Leaf</tissue>
    </source>
</reference>